<dbReference type="RefSeq" id="WP_073008892.1">
    <property type="nucleotide sequence ID" value="NZ_FQXD01000008.1"/>
</dbReference>
<evidence type="ECO:0000256" key="4">
    <source>
        <dbReference type="PIRNR" id="PIRNR006078"/>
    </source>
</evidence>
<evidence type="ECO:0000313" key="5">
    <source>
        <dbReference type="EMBL" id="SHH54609.1"/>
    </source>
</evidence>
<dbReference type="GO" id="GO:0031388">
    <property type="term" value="P:organic acid phosphorylation"/>
    <property type="evidence" value="ECO:0007669"/>
    <property type="project" value="UniProtKB-UniRule"/>
</dbReference>
<protein>
    <submittedName>
        <fullName evidence="5">Glycerate kinase</fullName>
    </submittedName>
</protein>
<dbReference type="Pfam" id="PF02595">
    <property type="entry name" value="Gly_kinase"/>
    <property type="match status" value="1"/>
</dbReference>
<dbReference type="PANTHER" id="PTHR21599:SF0">
    <property type="entry name" value="GLYCERATE KINASE"/>
    <property type="match status" value="1"/>
</dbReference>
<keyword evidence="6" id="KW-1185">Reference proteome</keyword>
<dbReference type="AlphaFoldDB" id="A0A1M5TV83"/>
<reference evidence="6" key="1">
    <citation type="submission" date="2016-11" db="EMBL/GenBank/DDBJ databases">
        <authorList>
            <person name="Varghese N."/>
            <person name="Submissions S."/>
        </authorList>
    </citation>
    <scope>NUCLEOTIDE SEQUENCE [LARGE SCALE GENOMIC DNA]</scope>
    <source>
        <strain evidence="6">CGMCC 1.6496</strain>
    </source>
</reference>
<keyword evidence="3 4" id="KW-0418">Kinase</keyword>
<dbReference type="EMBL" id="FQXD01000008">
    <property type="protein sequence ID" value="SHH54609.1"/>
    <property type="molecule type" value="Genomic_DNA"/>
</dbReference>
<proteinExistence type="inferred from homology"/>
<dbReference type="GO" id="GO:0008887">
    <property type="term" value="F:glycerate kinase activity"/>
    <property type="evidence" value="ECO:0007669"/>
    <property type="project" value="UniProtKB-UniRule"/>
</dbReference>
<keyword evidence="2 4" id="KW-0808">Transferase</keyword>
<dbReference type="PIRSF" id="PIRSF006078">
    <property type="entry name" value="GlxK"/>
    <property type="match status" value="1"/>
</dbReference>
<dbReference type="SUPFAM" id="SSF110738">
    <property type="entry name" value="Glycerate kinase I"/>
    <property type="match status" value="1"/>
</dbReference>
<dbReference type="InterPro" id="IPR036129">
    <property type="entry name" value="Glycerate_kinase_sf"/>
</dbReference>
<evidence type="ECO:0000313" key="6">
    <source>
        <dbReference type="Proteomes" id="UP000184079"/>
    </source>
</evidence>
<dbReference type="InterPro" id="IPR004381">
    <property type="entry name" value="Glycerate_kinase"/>
</dbReference>
<dbReference type="PANTHER" id="PTHR21599">
    <property type="entry name" value="GLYCERATE KINASE"/>
    <property type="match status" value="1"/>
</dbReference>
<organism evidence="5 6">
    <name type="scientific">Virgibacillus chiguensis</name>
    <dbReference type="NCBI Taxonomy" id="411959"/>
    <lineage>
        <taxon>Bacteria</taxon>
        <taxon>Bacillati</taxon>
        <taxon>Bacillota</taxon>
        <taxon>Bacilli</taxon>
        <taxon>Bacillales</taxon>
        <taxon>Bacillaceae</taxon>
        <taxon>Virgibacillus</taxon>
    </lineage>
</organism>
<evidence type="ECO:0000256" key="3">
    <source>
        <dbReference type="ARBA" id="ARBA00022777"/>
    </source>
</evidence>
<evidence type="ECO:0000256" key="2">
    <source>
        <dbReference type="ARBA" id="ARBA00022679"/>
    </source>
</evidence>
<dbReference type="InterPro" id="IPR018197">
    <property type="entry name" value="Glycerate_kinase_RE-like"/>
</dbReference>
<evidence type="ECO:0000256" key="1">
    <source>
        <dbReference type="ARBA" id="ARBA00006284"/>
    </source>
</evidence>
<name>A0A1M5TV83_9BACI</name>
<dbReference type="Gene3D" id="3.90.1510.10">
    <property type="entry name" value="Glycerate kinase, domain 2"/>
    <property type="match status" value="1"/>
</dbReference>
<dbReference type="OrthoDB" id="9774290at2"/>
<dbReference type="InterPro" id="IPR018193">
    <property type="entry name" value="Glyc_kinase_flavodox-like_fold"/>
</dbReference>
<accession>A0A1M5TV83</accession>
<comment type="similarity">
    <text evidence="1 4">Belongs to the glycerate kinase type-1 family.</text>
</comment>
<sequence length="382" mass="40288">MKKPKIVIAPDSFKESMTAKQAAKAIERGFRSVYADALEVDIIPMADGGEGTTQSLADGLQGTLYEKEVTGPLGESVVANYAISRDRSTAIIEMAEASGLHLVPKEKRNPLITTTFGTGELIKAALDKGVTKIILGIGGSATNDGGAGMIEALGGVFYDNRGYQLERGGGALSHLDQIDLSHLDVRLKSIEVEVACDVDNLLLGPYGASAVYGPQKGATEEMVQQLDDALYTFHEVMVKATGTSVKNVPGSGAAGGLGAGLLAVLHAKLRPGIDIVLKESQFFNRVKHADLVITGEGKIDRQTIYGKTPIGVAKAAKKCGIPKVIAFCGTLGKGYETIYAYGIDAAFSITPGPCQLEEAMIHAEAYLEGVARNVAKIYCHDM</sequence>
<dbReference type="Proteomes" id="UP000184079">
    <property type="component" value="Unassembled WGS sequence"/>
</dbReference>
<dbReference type="NCBIfam" id="TIGR00045">
    <property type="entry name" value="glycerate kinase"/>
    <property type="match status" value="1"/>
</dbReference>
<gene>
    <name evidence="5" type="ORF">SAMN05421807_108153</name>
</gene>
<dbReference type="Gene3D" id="3.40.50.10350">
    <property type="entry name" value="Glycerate kinase, domain 1"/>
    <property type="match status" value="1"/>
</dbReference>